<dbReference type="AlphaFoldDB" id="A0A916VEM4"/>
<evidence type="ECO:0000256" key="6">
    <source>
        <dbReference type="ARBA" id="ARBA00022842"/>
    </source>
</evidence>
<comment type="caution">
    <text evidence="9">The sequence shown here is derived from an EMBL/GenBank/DDBJ whole genome shotgun (WGS) entry which is preliminary data.</text>
</comment>
<evidence type="ECO:0000256" key="8">
    <source>
        <dbReference type="HAMAP-Rule" id="MF_00490"/>
    </source>
</evidence>
<name>A0A916VEM4_9BACL</name>
<dbReference type="RefSeq" id="WP_200965061.1">
    <property type="nucleotide sequence ID" value="NZ_BMAQ01000001.1"/>
</dbReference>
<accession>A0A916VEM4</accession>
<evidence type="ECO:0000256" key="4">
    <source>
        <dbReference type="ARBA" id="ARBA00021948"/>
    </source>
</evidence>
<dbReference type="PANTHER" id="PTHR37311">
    <property type="entry name" value="2-PHOSPHOSULFOLACTATE PHOSPHATASE-RELATED"/>
    <property type="match status" value="1"/>
</dbReference>
<dbReference type="SUPFAM" id="SSF142823">
    <property type="entry name" value="ComB-like"/>
    <property type="match status" value="1"/>
</dbReference>
<dbReference type="InterPro" id="IPR005238">
    <property type="entry name" value="ComB-like"/>
</dbReference>
<protein>
    <recommendedName>
        <fullName evidence="4 8">Probable 2-phosphosulfolactate phosphatase</fullName>
        <ecNumber evidence="3 8">3.1.3.71</ecNumber>
    </recommendedName>
</protein>
<reference evidence="9" key="2">
    <citation type="journal article" date="2021" name="Data Brief">
        <title>Draft genome sequence data of the facultative, thermophilic, xylanolytic bacterium Paenibacillus sp. strain DA-C8.</title>
        <authorList>
            <person name="Chhe C."/>
            <person name="Uke A."/>
            <person name="Baramee S."/>
            <person name="Ungkulpasvich U."/>
            <person name="Tachaapaikoon C."/>
            <person name="Pason P."/>
            <person name="Waeonukul R."/>
            <person name="Ratanakhanokchai K."/>
            <person name="Kosugi A."/>
        </authorList>
    </citation>
    <scope>NUCLEOTIDE SEQUENCE</scope>
    <source>
        <strain evidence="9">DA-C8</strain>
    </source>
</reference>
<evidence type="ECO:0000313" key="10">
    <source>
        <dbReference type="Proteomes" id="UP000654993"/>
    </source>
</evidence>
<dbReference type="EC" id="3.1.3.71" evidence="3 8"/>
<evidence type="ECO:0000256" key="2">
    <source>
        <dbReference type="ARBA" id="ARBA00009997"/>
    </source>
</evidence>
<dbReference type="Proteomes" id="UP000654993">
    <property type="component" value="Unassembled WGS sequence"/>
</dbReference>
<dbReference type="PANTHER" id="PTHR37311:SF1">
    <property type="entry name" value="2-PHOSPHOSULFOLACTATE PHOSPHATASE-RELATED"/>
    <property type="match status" value="1"/>
</dbReference>
<dbReference type="GO" id="GO:0050532">
    <property type="term" value="F:2-phosphosulfolactate phosphatase activity"/>
    <property type="evidence" value="ECO:0007669"/>
    <property type="project" value="UniProtKB-UniRule"/>
</dbReference>
<comment type="similarity">
    <text evidence="2 8">Belongs to the ComB family.</text>
</comment>
<sequence>MCRIAVIPSVNETCTDDLVGKTAVVIDVLRATSTIITALQYGCEGVIPVETVYQAKERQQEGTYLGGERNGKKIPGFELGNSPFEYMSPELRGKKVILTTTNGTRAIQKSSKASCVVAAALLNVRAAARYCLSLKRDIAVICAGTKDRFSLEDGLCAGLFITEVEKQSTERVDVDDFGAAMRSSYFHVKDRLEEEILSCRNGRRLSNIGLEEEVSYCSQTNITDVVPILVHDTLIAKF</sequence>
<dbReference type="InterPro" id="IPR036702">
    <property type="entry name" value="ComB-like_sf"/>
</dbReference>
<comment type="catalytic activity">
    <reaction evidence="7 8">
        <text>(2R)-O-phospho-3-sulfolactate + H2O = (2R)-3-sulfolactate + phosphate</text>
        <dbReference type="Rhea" id="RHEA:23416"/>
        <dbReference type="ChEBI" id="CHEBI:15377"/>
        <dbReference type="ChEBI" id="CHEBI:15597"/>
        <dbReference type="ChEBI" id="CHEBI:43474"/>
        <dbReference type="ChEBI" id="CHEBI:58738"/>
        <dbReference type="EC" id="3.1.3.71"/>
    </reaction>
</comment>
<dbReference type="EMBL" id="BMAQ01000001">
    <property type="protein sequence ID" value="GFR36769.1"/>
    <property type="molecule type" value="Genomic_DNA"/>
</dbReference>
<proteinExistence type="inferred from homology"/>
<dbReference type="GO" id="GO:0000287">
    <property type="term" value="F:magnesium ion binding"/>
    <property type="evidence" value="ECO:0007669"/>
    <property type="project" value="UniProtKB-UniRule"/>
</dbReference>
<reference evidence="9" key="1">
    <citation type="submission" date="2020-08" db="EMBL/GenBank/DDBJ databases">
        <authorList>
            <person name="Uke A."/>
            <person name="Chhe C."/>
            <person name="Baramee S."/>
            <person name="Kosugi A."/>
        </authorList>
    </citation>
    <scope>NUCLEOTIDE SEQUENCE</scope>
    <source>
        <strain evidence="9">DA-C8</strain>
    </source>
</reference>
<keyword evidence="10" id="KW-1185">Reference proteome</keyword>
<keyword evidence="6 8" id="KW-0460">Magnesium</keyword>
<gene>
    <name evidence="8 9" type="primary">comB</name>
    <name evidence="9" type="ORF">PRECH8_00650</name>
</gene>
<keyword evidence="5 8" id="KW-0378">Hydrolase</keyword>
<evidence type="ECO:0000313" key="9">
    <source>
        <dbReference type="EMBL" id="GFR36769.1"/>
    </source>
</evidence>
<dbReference type="Gene3D" id="3.90.1560.10">
    <property type="entry name" value="ComB-like"/>
    <property type="match status" value="1"/>
</dbReference>
<dbReference type="HAMAP" id="MF_00490">
    <property type="entry name" value="ComB"/>
    <property type="match status" value="1"/>
</dbReference>
<dbReference type="Pfam" id="PF04029">
    <property type="entry name" value="2-ph_phosp"/>
    <property type="match status" value="1"/>
</dbReference>
<dbReference type="FunFam" id="3.90.1560.10:FF:000001">
    <property type="entry name" value="Probable 2-phosphosulfolactate phosphatase"/>
    <property type="match status" value="1"/>
</dbReference>
<evidence type="ECO:0000256" key="1">
    <source>
        <dbReference type="ARBA" id="ARBA00001946"/>
    </source>
</evidence>
<organism evidence="9 10">
    <name type="scientific">Insulibacter thermoxylanivorax</name>
    <dbReference type="NCBI Taxonomy" id="2749268"/>
    <lineage>
        <taxon>Bacteria</taxon>
        <taxon>Bacillati</taxon>
        <taxon>Bacillota</taxon>
        <taxon>Bacilli</taxon>
        <taxon>Bacillales</taxon>
        <taxon>Paenibacillaceae</taxon>
        <taxon>Insulibacter</taxon>
    </lineage>
</organism>
<dbReference type="GO" id="GO:0050545">
    <property type="term" value="F:sulfopyruvate decarboxylase activity"/>
    <property type="evidence" value="ECO:0007669"/>
    <property type="project" value="TreeGrafter"/>
</dbReference>
<evidence type="ECO:0000256" key="5">
    <source>
        <dbReference type="ARBA" id="ARBA00022801"/>
    </source>
</evidence>
<evidence type="ECO:0000256" key="7">
    <source>
        <dbReference type="ARBA" id="ARBA00033711"/>
    </source>
</evidence>
<comment type="cofactor">
    <cofactor evidence="1 8">
        <name>Mg(2+)</name>
        <dbReference type="ChEBI" id="CHEBI:18420"/>
    </cofactor>
</comment>
<evidence type="ECO:0000256" key="3">
    <source>
        <dbReference type="ARBA" id="ARBA00012953"/>
    </source>
</evidence>